<dbReference type="Pfam" id="PF00425">
    <property type="entry name" value="Chorismate_bind"/>
    <property type="match status" value="1"/>
</dbReference>
<dbReference type="PRINTS" id="PR00095">
    <property type="entry name" value="ANTSNTHASEI"/>
</dbReference>
<evidence type="ECO:0000256" key="1">
    <source>
        <dbReference type="ARBA" id="ARBA00013139"/>
    </source>
</evidence>
<dbReference type="InterPro" id="IPR015890">
    <property type="entry name" value="Chorismate_C"/>
</dbReference>
<sequence>MRILDIGLTDPVAAALSLAGLPGLCVLESAMRDPALGRFSSVAADPFGVFTVVGGTAFWNGVALEGDPLEALGARLALYPQGTVPGPGPFQGGAAGYLGYELGRALESLPEPAVPESAIPDMRLGFYDVVVSFDHVTGRTAIVSTGWPEQDPEARAARAEARAADFAARLARPGAPPVGPGAATLAWTSNFTRADYETAVARVVEWIRAGDIFQANLAQRFAARLPADFDPLAFYLRLRHVNPATFAAYLDCDGFAVASSSPERFVRLADGEVEARPIKGTAKRSPDAHEDAARATELMASAKDRAENVMIVDLLRNDLSRVCRAESVEVPVLCGLESYASVHHLVSVVTGRLEPGLGAVDLIRASFPGGSITGAPKIRAMEIITELERHARGVYCGAIGWLGFDGAMDLNIAIRTVTFRGGEAVFHAGGGVTLLSDPAAEYEETLVKAARIFAAFKPDRDAPA</sequence>
<dbReference type="Gene3D" id="3.60.120.10">
    <property type="entry name" value="Anthranilate synthase"/>
    <property type="match status" value="1"/>
</dbReference>
<dbReference type="GO" id="GO:0000162">
    <property type="term" value="P:L-tryptophan biosynthetic process"/>
    <property type="evidence" value="ECO:0007669"/>
    <property type="project" value="TreeGrafter"/>
</dbReference>
<dbReference type="PANTHER" id="PTHR11236:SF50">
    <property type="entry name" value="AMINODEOXYCHORISMATE SYNTHASE COMPONENT 1"/>
    <property type="match status" value="1"/>
</dbReference>
<dbReference type="Proteomes" id="UP000048984">
    <property type="component" value="Unassembled WGS sequence"/>
</dbReference>
<feature type="domain" description="Chorismate-utilising enzyme C-terminal" evidence="3">
    <location>
        <begin position="193"/>
        <end position="448"/>
    </location>
</feature>
<dbReference type="PANTHER" id="PTHR11236">
    <property type="entry name" value="AMINOBENZOATE/ANTHRANILATE SYNTHASE"/>
    <property type="match status" value="1"/>
</dbReference>
<dbReference type="EC" id="2.6.1.85" evidence="1"/>
<dbReference type="STRING" id="665126.ABB55_09180"/>
<reference evidence="5 6" key="1">
    <citation type="submission" date="2015-09" db="EMBL/GenBank/DDBJ databases">
        <authorList>
            <person name="Jackson K.R."/>
            <person name="Lunt B.L."/>
            <person name="Fisher J.N.B."/>
            <person name="Gardner A.V."/>
            <person name="Bailey M.E."/>
            <person name="Deus L.M."/>
            <person name="Earl A.S."/>
            <person name="Gibby P.D."/>
            <person name="Hartmann K.A."/>
            <person name="Liu J.E."/>
            <person name="Manci A.M."/>
            <person name="Nielsen D.A."/>
            <person name="Solomon M.B."/>
            <person name="Breakwell D.P."/>
            <person name="Burnett S.H."/>
            <person name="Grose J.H."/>
        </authorList>
    </citation>
    <scope>NUCLEOTIDE SEQUENCE [LARGE SCALE GENOMIC DNA]</scope>
    <source>
        <strain evidence="5 6">16</strain>
    </source>
</reference>
<dbReference type="InterPro" id="IPR019999">
    <property type="entry name" value="Anth_synth_I-like"/>
</dbReference>
<evidence type="ECO:0000259" key="4">
    <source>
        <dbReference type="Pfam" id="PF04715"/>
    </source>
</evidence>
<reference evidence="5 6" key="2">
    <citation type="submission" date="2015-10" db="EMBL/GenBank/DDBJ databases">
        <title>Draft Genome Sequence of Prosthecomicrobium hirschii ATCC 27832.</title>
        <authorList>
            <person name="Daniel J."/>
            <person name="Givan S.A."/>
            <person name="Brun Y.V."/>
            <person name="Brown P.J."/>
        </authorList>
    </citation>
    <scope>NUCLEOTIDE SEQUENCE [LARGE SCALE GENOMIC DNA]</scope>
    <source>
        <strain evidence="5 6">16</strain>
    </source>
</reference>
<dbReference type="Pfam" id="PF04715">
    <property type="entry name" value="Anth_synt_I_N"/>
    <property type="match status" value="1"/>
</dbReference>
<evidence type="ECO:0000313" key="5">
    <source>
        <dbReference type="EMBL" id="KPL55766.1"/>
    </source>
</evidence>
<dbReference type="EMBL" id="LJYW01000001">
    <property type="protein sequence ID" value="KPL55766.1"/>
    <property type="molecule type" value="Genomic_DNA"/>
</dbReference>
<dbReference type="InterPro" id="IPR005802">
    <property type="entry name" value="ADC_synth_comp_1"/>
</dbReference>
<organism evidence="5 6">
    <name type="scientific">Prosthecodimorpha hirschii</name>
    <dbReference type="NCBI Taxonomy" id="665126"/>
    <lineage>
        <taxon>Bacteria</taxon>
        <taxon>Pseudomonadati</taxon>
        <taxon>Pseudomonadota</taxon>
        <taxon>Alphaproteobacteria</taxon>
        <taxon>Hyphomicrobiales</taxon>
        <taxon>Ancalomicrobiaceae</taxon>
        <taxon>Prosthecodimorpha</taxon>
    </lineage>
</organism>
<keyword evidence="2" id="KW-0808">Transferase</keyword>
<dbReference type="GO" id="GO:0046820">
    <property type="term" value="F:4-amino-4-deoxychorismate synthase activity"/>
    <property type="evidence" value="ECO:0007669"/>
    <property type="project" value="UniProtKB-EC"/>
</dbReference>
<name>A0A0P6WAZ0_9HYPH</name>
<keyword evidence="6" id="KW-1185">Reference proteome</keyword>
<dbReference type="GO" id="GO:0009396">
    <property type="term" value="P:folic acid-containing compound biosynthetic process"/>
    <property type="evidence" value="ECO:0007669"/>
    <property type="project" value="InterPro"/>
</dbReference>
<proteinExistence type="predicted"/>
<dbReference type="InterPro" id="IPR005801">
    <property type="entry name" value="ADC_synthase"/>
</dbReference>
<dbReference type="SUPFAM" id="SSF56322">
    <property type="entry name" value="ADC synthase"/>
    <property type="match status" value="1"/>
</dbReference>
<evidence type="ECO:0000259" key="3">
    <source>
        <dbReference type="Pfam" id="PF00425"/>
    </source>
</evidence>
<evidence type="ECO:0000313" key="6">
    <source>
        <dbReference type="Proteomes" id="UP000048984"/>
    </source>
</evidence>
<comment type="caution">
    <text evidence="5">The sequence shown here is derived from an EMBL/GenBank/DDBJ whole genome shotgun (WGS) entry which is preliminary data.</text>
</comment>
<dbReference type="NCBIfam" id="TIGR00553">
    <property type="entry name" value="pabB"/>
    <property type="match status" value="1"/>
</dbReference>
<dbReference type="InterPro" id="IPR006805">
    <property type="entry name" value="Anth_synth_I_N"/>
</dbReference>
<protein>
    <recommendedName>
        <fullName evidence="1">aminodeoxychorismate synthase</fullName>
        <ecNumber evidence="1">2.6.1.85</ecNumber>
    </recommendedName>
</protein>
<evidence type="ECO:0000256" key="2">
    <source>
        <dbReference type="ARBA" id="ARBA00022679"/>
    </source>
</evidence>
<accession>A0A0P6WAZ0</accession>
<gene>
    <name evidence="5" type="ORF">ABB55_09180</name>
</gene>
<dbReference type="RefSeq" id="WP_054361933.1">
    <property type="nucleotide sequence ID" value="NZ_LJYW01000001.1"/>
</dbReference>
<feature type="domain" description="Anthranilate synthase component I N-terminal" evidence="4">
    <location>
        <begin position="10"/>
        <end position="141"/>
    </location>
</feature>
<dbReference type="AlphaFoldDB" id="A0A0P6WAZ0"/>